<dbReference type="InterPro" id="IPR007125">
    <property type="entry name" value="H2A/H2B/H3"/>
</dbReference>
<dbReference type="SMART" id="SM00428">
    <property type="entry name" value="H3"/>
    <property type="match status" value="1"/>
</dbReference>
<reference evidence="7" key="1">
    <citation type="submission" date="2021-02" db="EMBL/GenBank/DDBJ databases">
        <authorList>
            <person name="Dougan E. K."/>
            <person name="Rhodes N."/>
            <person name="Thang M."/>
            <person name="Chan C."/>
        </authorList>
    </citation>
    <scope>NUCLEOTIDE SEQUENCE</scope>
</reference>
<dbReference type="InterPro" id="IPR009072">
    <property type="entry name" value="Histone-fold"/>
</dbReference>
<dbReference type="Proteomes" id="UP000626109">
    <property type="component" value="Unassembled WGS sequence"/>
</dbReference>
<evidence type="ECO:0000256" key="5">
    <source>
        <dbReference type="SAM" id="MobiDB-lite"/>
    </source>
</evidence>
<keyword evidence="4" id="KW-0539">Nucleus</keyword>
<comment type="caution">
    <text evidence="7">The sequence shown here is derived from an EMBL/GenBank/DDBJ whole genome shotgun (WGS) entry which is preliminary data.</text>
</comment>
<sequence length="357" mass="40212">METPCSSWARLSSLTMMRSRRSLASSFSSKATGREVVTNVTSFTPTGKGCSLQSFGEHSGLPNRLMRLQLLDKMHDLFLQKTTKSYRAFVPAILNSLGRYSEADKLELFKSCGVRPCKYDMFWNLLAASDVEAALRRSVKYPLRGDAAREAKFKAAIKKIDQQKVKAETSDAAQARVKEKQEDEEQDGEQEQEAPRRDESLCRAQPQALFRERLDKMRQRPYANVSVPGSSTAEGDLKKRLRPGMLALTEIKHYQASTTLLIGRIPFQRVVKDITDEASEVLLEKIVMRKAAASGSQGEDEFRGYRIQSQALLALQEAAEMFIVGLFEDTNLCAIHGKRVTVQVRDMLMARRLRGHL</sequence>
<accession>A0A813J529</accession>
<protein>
    <recommendedName>
        <fullName evidence="6">Core Histone H2A/H2B/H3 domain-containing protein</fullName>
    </recommendedName>
</protein>
<evidence type="ECO:0000256" key="4">
    <source>
        <dbReference type="ARBA" id="ARBA00023242"/>
    </source>
</evidence>
<evidence type="ECO:0000259" key="6">
    <source>
        <dbReference type="Pfam" id="PF00125"/>
    </source>
</evidence>
<feature type="compositionally biased region" description="Acidic residues" evidence="5">
    <location>
        <begin position="182"/>
        <end position="192"/>
    </location>
</feature>
<dbReference type="CDD" id="cd22911">
    <property type="entry name" value="HFD_H3"/>
    <property type="match status" value="1"/>
</dbReference>
<proteinExistence type="inferred from homology"/>
<dbReference type="GO" id="GO:0030527">
    <property type="term" value="F:structural constituent of chromatin"/>
    <property type="evidence" value="ECO:0007669"/>
    <property type="project" value="InterPro"/>
</dbReference>
<dbReference type="Pfam" id="PF00125">
    <property type="entry name" value="Histone"/>
    <property type="match status" value="1"/>
</dbReference>
<evidence type="ECO:0000313" key="8">
    <source>
        <dbReference type="Proteomes" id="UP000626109"/>
    </source>
</evidence>
<dbReference type="InterPro" id="IPR000164">
    <property type="entry name" value="Histone_H3/CENP-A"/>
</dbReference>
<dbReference type="PANTHER" id="PTHR11426">
    <property type="entry name" value="HISTONE H3"/>
    <property type="match status" value="1"/>
</dbReference>
<evidence type="ECO:0000256" key="2">
    <source>
        <dbReference type="ARBA" id="ARBA00010343"/>
    </source>
</evidence>
<comment type="subcellular location">
    <subcellularLocation>
        <location evidence="1">Nucleus</location>
    </subcellularLocation>
</comment>
<dbReference type="SUPFAM" id="SSF47113">
    <property type="entry name" value="Histone-fold"/>
    <property type="match status" value="1"/>
</dbReference>
<dbReference type="GO" id="GO:0003677">
    <property type="term" value="F:DNA binding"/>
    <property type="evidence" value="ECO:0007669"/>
    <property type="project" value="UniProtKB-KW"/>
</dbReference>
<feature type="region of interest" description="Disordered" evidence="5">
    <location>
        <begin position="167"/>
        <end position="202"/>
    </location>
</feature>
<name>A0A813J529_POLGL</name>
<dbReference type="EMBL" id="CAJNNW010020353">
    <property type="protein sequence ID" value="CAE8666113.1"/>
    <property type="molecule type" value="Genomic_DNA"/>
</dbReference>
<dbReference type="Gene3D" id="1.10.20.10">
    <property type="entry name" value="Histone, subunit A"/>
    <property type="match status" value="1"/>
</dbReference>
<dbReference type="AlphaFoldDB" id="A0A813J529"/>
<evidence type="ECO:0000256" key="1">
    <source>
        <dbReference type="ARBA" id="ARBA00004123"/>
    </source>
</evidence>
<keyword evidence="3" id="KW-0238">DNA-binding</keyword>
<organism evidence="7 8">
    <name type="scientific">Polarella glacialis</name>
    <name type="common">Dinoflagellate</name>
    <dbReference type="NCBI Taxonomy" id="89957"/>
    <lineage>
        <taxon>Eukaryota</taxon>
        <taxon>Sar</taxon>
        <taxon>Alveolata</taxon>
        <taxon>Dinophyceae</taxon>
        <taxon>Suessiales</taxon>
        <taxon>Suessiaceae</taxon>
        <taxon>Polarella</taxon>
    </lineage>
</organism>
<gene>
    <name evidence="7" type="ORF">PGLA2088_LOCUS16155</name>
</gene>
<evidence type="ECO:0000256" key="3">
    <source>
        <dbReference type="ARBA" id="ARBA00023125"/>
    </source>
</evidence>
<dbReference type="GO" id="GO:0046982">
    <property type="term" value="F:protein heterodimerization activity"/>
    <property type="evidence" value="ECO:0007669"/>
    <property type="project" value="InterPro"/>
</dbReference>
<feature type="domain" description="Core Histone H2A/H2B/H3" evidence="6">
    <location>
        <begin position="244"/>
        <end position="353"/>
    </location>
</feature>
<comment type="similarity">
    <text evidence="2">Belongs to the histone H3 family.</text>
</comment>
<dbReference type="GO" id="GO:0000786">
    <property type="term" value="C:nucleosome"/>
    <property type="evidence" value="ECO:0007669"/>
    <property type="project" value="InterPro"/>
</dbReference>
<dbReference type="GO" id="GO:0005634">
    <property type="term" value="C:nucleus"/>
    <property type="evidence" value="ECO:0007669"/>
    <property type="project" value="UniProtKB-SubCell"/>
</dbReference>
<evidence type="ECO:0000313" key="7">
    <source>
        <dbReference type="EMBL" id="CAE8666113.1"/>
    </source>
</evidence>